<feature type="region of interest" description="Disordered" evidence="10">
    <location>
        <begin position="604"/>
        <end position="623"/>
    </location>
</feature>
<dbReference type="InterPro" id="IPR003656">
    <property type="entry name" value="Znf_BED"/>
</dbReference>
<feature type="compositionally biased region" description="Polar residues" evidence="10">
    <location>
        <begin position="728"/>
        <end position="756"/>
    </location>
</feature>
<evidence type="ECO:0000259" key="11">
    <source>
        <dbReference type="PROSITE" id="PS50808"/>
    </source>
</evidence>
<dbReference type="SUPFAM" id="SSF140996">
    <property type="entry name" value="Hermes dimerisation domain"/>
    <property type="match status" value="2"/>
</dbReference>
<reference evidence="12" key="2">
    <citation type="submission" date="2020-05" db="UniProtKB">
        <authorList>
            <consortium name="EnsemblMetazoa"/>
        </authorList>
    </citation>
    <scope>IDENTIFICATION</scope>
    <source>
        <strain evidence="12">WRAIR2</strain>
    </source>
</reference>
<evidence type="ECO:0000256" key="3">
    <source>
        <dbReference type="ARBA" id="ARBA00022771"/>
    </source>
</evidence>
<dbReference type="SMART" id="SM00614">
    <property type="entry name" value="ZnF_BED"/>
    <property type="match status" value="2"/>
</dbReference>
<dbReference type="InterPro" id="IPR052035">
    <property type="entry name" value="ZnF_BED_domain_contain"/>
</dbReference>
<dbReference type="PANTHER" id="PTHR46481">
    <property type="entry name" value="ZINC FINGER BED DOMAIN-CONTAINING PROTEIN 4"/>
    <property type="match status" value="1"/>
</dbReference>
<dbReference type="SUPFAM" id="SSF57667">
    <property type="entry name" value="beta-beta-alpha zinc fingers"/>
    <property type="match status" value="2"/>
</dbReference>
<keyword evidence="2" id="KW-0479">Metal-binding</keyword>
<dbReference type="Proteomes" id="UP000075884">
    <property type="component" value="Unassembled WGS sequence"/>
</dbReference>
<evidence type="ECO:0000256" key="8">
    <source>
        <dbReference type="ARBA" id="ARBA00023242"/>
    </source>
</evidence>
<dbReference type="VEuPathDB" id="VectorBase:ADIR003863"/>
<keyword evidence="8" id="KW-0539">Nucleus</keyword>
<organism evidence="12 13">
    <name type="scientific">Anopheles dirus</name>
    <dbReference type="NCBI Taxonomy" id="7168"/>
    <lineage>
        <taxon>Eukaryota</taxon>
        <taxon>Metazoa</taxon>
        <taxon>Ecdysozoa</taxon>
        <taxon>Arthropoda</taxon>
        <taxon>Hexapoda</taxon>
        <taxon>Insecta</taxon>
        <taxon>Pterygota</taxon>
        <taxon>Neoptera</taxon>
        <taxon>Endopterygota</taxon>
        <taxon>Diptera</taxon>
        <taxon>Nematocera</taxon>
        <taxon>Culicoidea</taxon>
        <taxon>Culicidae</taxon>
        <taxon>Anophelinae</taxon>
        <taxon>Anopheles</taxon>
    </lineage>
</organism>
<evidence type="ECO:0000256" key="7">
    <source>
        <dbReference type="ARBA" id="ARBA00023163"/>
    </source>
</evidence>
<evidence type="ECO:0000256" key="10">
    <source>
        <dbReference type="SAM" id="MobiDB-lite"/>
    </source>
</evidence>
<keyword evidence="4" id="KW-0862">Zinc</keyword>
<evidence type="ECO:0000256" key="6">
    <source>
        <dbReference type="ARBA" id="ARBA00023125"/>
    </source>
</evidence>
<dbReference type="STRING" id="7168.A0A182N889"/>
<dbReference type="AlphaFoldDB" id="A0A182N889"/>
<dbReference type="Pfam" id="PF05699">
    <property type="entry name" value="Dimer_Tnp_hAT"/>
    <property type="match status" value="2"/>
</dbReference>
<dbReference type="PROSITE" id="PS50808">
    <property type="entry name" value="ZF_BED"/>
    <property type="match status" value="2"/>
</dbReference>
<keyword evidence="5" id="KW-0805">Transcription regulation</keyword>
<feature type="domain" description="BED-type" evidence="11">
    <location>
        <begin position="15"/>
        <end position="49"/>
    </location>
</feature>
<evidence type="ECO:0000256" key="5">
    <source>
        <dbReference type="ARBA" id="ARBA00023015"/>
    </source>
</evidence>
<keyword evidence="7" id="KW-0804">Transcription</keyword>
<evidence type="ECO:0000256" key="1">
    <source>
        <dbReference type="ARBA" id="ARBA00004123"/>
    </source>
</evidence>
<evidence type="ECO:0000256" key="9">
    <source>
        <dbReference type="PROSITE-ProRule" id="PRU00027"/>
    </source>
</evidence>
<dbReference type="InterPro" id="IPR008906">
    <property type="entry name" value="HATC_C_dom"/>
</dbReference>
<feature type="domain" description="BED-type" evidence="11">
    <location>
        <begin position="667"/>
        <end position="711"/>
    </location>
</feature>
<evidence type="ECO:0000256" key="2">
    <source>
        <dbReference type="ARBA" id="ARBA00022723"/>
    </source>
</evidence>
<evidence type="ECO:0000313" key="13">
    <source>
        <dbReference type="Proteomes" id="UP000075884"/>
    </source>
</evidence>
<keyword evidence="3 9" id="KW-0863">Zinc-finger</keyword>
<name>A0A182N889_9DIPT</name>
<dbReference type="InterPro" id="IPR012337">
    <property type="entry name" value="RNaseH-like_sf"/>
</dbReference>
<dbReference type="Pfam" id="PF02892">
    <property type="entry name" value="zf-BED"/>
    <property type="match status" value="2"/>
</dbReference>
<dbReference type="InterPro" id="IPR036236">
    <property type="entry name" value="Znf_C2H2_sf"/>
</dbReference>
<feature type="compositionally biased region" description="Low complexity" evidence="10">
    <location>
        <begin position="607"/>
        <end position="617"/>
    </location>
</feature>
<protein>
    <recommendedName>
        <fullName evidence="11">BED-type domain-containing protein</fullName>
    </recommendedName>
</protein>
<feature type="region of interest" description="Disordered" evidence="10">
    <location>
        <begin position="66"/>
        <end position="95"/>
    </location>
</feature>
<proteinExistence type="predicted"/>
<dbReference type="EnsemblMetazoa" id="ADIR003863-RA">
    <property type="protein sequence ID" value="ADIR003863-PA"/>
    <property type="gene ID" value="ADIR003863"/>
</dbReference>
<dbReference type="GO" id="GO:0003677">
    <property type="term" value="F:DNA binding"/>
    <property type="evidence" value="ECO:0007669"/>
    <property type="project" value="UniProtKB-KW"/>
</dbReference>
<feature type="region of interest" description="Disordered" evidence="10">
    <location>
        <begin position="725"/>
        <end position="756"/>
    </location>
</feature>
<dbReference type="GO" id="GO:0046983">
    <property type="term" value="F:protein dimerization activity"/>
    <property type="evidence" value="ECO:0007669"/>
    <property type="project" value="InterPro"/>
</dbReference>
<dbReference type="PANTHER" id="PTHR46481:SF10">
    <property type="entry name" value="ZINC FINGER BED DOMAIN-CONTAINING PROTEIN 39"/>
    <property type="match status" value="1"/>
</dbReference>
<evidence type="ECO:0000313" key="12">
    <source>
        <dbReference type="EnsemblMetazoa" id="ADIR003863-PA"/>
    </source>
</evidence>
<comment type="subcellular location">
    <subcellularLocation>
        <location evidence="1">Nucleus</location>
    </subcellularLocation>
</comment>
<sequence>MVFIDEVGFNVEGGARCRYCLRVYSCGKGLTSNLIRHLRLVHKTVPYTSKRDPSFSSIVNKGEAELANTSAGPKGQTDPRQTEQHQESPGQTAVGVENYKTLKSEMRTVLDKTLLEFICQECISFDVVENDYFKMFVRMLNPDYELPNRKKMSNSLLPVAYNKQLEKVTQNITSAKYIGITCYGWTNLNNTHYLALTGHFIDEKYILSSNILECSEMATIHNGKDIAAWIQNVMQQYNIEDKVVAIITDYTTSMKDAANELQANYIPCLAHTINSIAQNAINHSIKTTIEEVRKVVAYFKKNQKASQTLIEVQNRLNQDQLKLKQDVLMRWNSTYDMLNRFSKNKMSLLTCFDTLEIETSLQSQDWILIEQSLRVLMLFNAASEIISDASHLTISHAGLLSSVLSQKMTALSNNPELLADVQNLLALLMQGIRERLAVHRNSDIVLKAMLLDPRIKKAGFQNNLQKYQEVYDSIVQDLILLHTPKSEDTPVATKRNKDTDLFYCGVFGPKGEQQIETPRELAMCELNMYLSSTNIEIDQDPVQWWKHQHAIYPSLFLLANKLLCIPGTCVPCGKMFSKAGQIHNDKRSRLLPKKDESPCYNMEELENQQQPSPSNDPQQRRMTTANRIQQIQELIALEKEKIANIAAIKNNTSIDPFATNHSTQRGGFRSPIWKHFMHSEKSAQCRYCLKVLRCNGDTTSNLKRHLAAIHPTLSFVKYLRRRAPPARSKTNVEPQTSEAISLDNSEHSVTNTQPPAQSVLNDAQKSVNNETRRKLDRLVLDFISNECLPFSILESETFQKLVQALNPNYTLPNKKYFSNTLLPIAYNEKMAKVKENVASASCVALTSDCWTNVNNVYYMTLTAHYIDESLQLQSKLLECCEHTEPRTSVQIASWINDVLTKFEIGKKVTSIVTDNAPNLKVAATTLKTSHIPCFADNLNSIVLHAIKNSIQPTVDKVKYVVVYFQNSHNASQMLAETRAKLNQETLKLKQDVSSRWNTTFDMLAMFFESKRSLLFCIERLKLTTNLQSIDWVIIEQSLIALQYFKSATRLISAEKHTTLSHVGLLSDVLLRKTSHLLTSKQMIPEVTNLISLLVEGLKQRLDVYRNDPLISKSMFLDPRIKIAGFQKDSKHYAETFESVVREMAQFQKQQYEPAKTEPFKSSSDAIFLYGDLHCEETEDTNMNRQLTENEIRLYLKTSTLKIEQDPLHWWKVNREKFPTLYLLAMKNLCTPGTSVPCERMFTKAGHMFTEKRSKL</sequence>
<keyword evidence="6" id="KW-0238">DNA-binding</keyword>
<dbReference type="SUPFAM" id="SSF53098">
    <property type="entry name" value="Ribonuclease H-like"/>
    <property type="match status" value="2"/>
</dbReference>
<evidence type="ECO:0000256" key="4">
    <source>
        <dbReference type="ARBA" id="ARBA00022833"/>
    </source>
</evidence>
<dbReference type="GO" id="GO:0009791">
    <property type="term" value="P:post-embryonic development"/>
    <property type="evidence" value="ECO:0007669"/>
    <property type="project" value="UniProtKB-ARBA"/>
</dbReference>
<dbReference type="InterPro" id="IPR018247">
    <property type="entry name" value="EF_Hand_1_Ca_BS"/>
</dbReference>
<dbReference type="PROSITE" id="PS00018">
    <property type="entry name" value="EF_HAND_1"/>
    <property type="match status" value="1"/>
</dbReference>
<keyword evidence="13" id="KW-1185">Reference proteome</keyword>
<reference evidence="13" key="1">
    <citation type="submission" date="2013-03" db="EMBL/GenBank/DDBJ databases">
        <title>The Genome Sequence of Anopheles dirus WRAIR2.</title>
        <authorList>
            <consortium name="The Broad Institute Genomics Platform"/>
            <person name="Neafsey D.E."/>
            <person name="Walton C."/>
            <person name="Walker B."/>
            <person name="Young S.K."/>
            <person name="Zeng Q."/>
            <person name="Gargeya S."/>
            <person name="Fitzgerald M."/>
            <person name="Haas B."/>
            <person name="Abouelleil A."/>
            <person name="Allen A.W."/>
            <person name="Alvarado L."/>
            <person name="Arachchi H.M."/>
            <person name="Berlin A.M."/>
            <person name="Chapman S.B."/>
            <person name="Gainer-Dewar J."/>
            <person name="Goldberg J."/>
            <person name="Griggs A."/>
            <person name="Gujja S."/>
            <person name="Hansen M."/>
            <person name="Howarth C."/>
            <person name="Imamovic A."/>
            <person name="Ireland A."/>
            <person name="Larimer J."/>
            <person name="McCowan C."/>
            <person name="Murphy C."/>
            <person name="Pearson M."/>
            <person name="Poon T.W."/>
            <person name="Priest M."/>
            <person name="Roberts A."/>
            <person name="Saif S."/>
            <person name="Shea T."/>
            <person name="Sisk P."/>
            <person name="Sykes S."/>
            <person name="Wortman J."/>
            <person name="Nusbaum C."/>
            <person name="Birren B."/>
        </authorList>
    </citation>
    <scope>NUCLEOTIDE SEQUENCE [LARGE SCALE GENOMIC DNA]</scope>
    <source>
        <strain evidence="13">WRAIR2</strain>
    </source>
</reference>
<dbReference type="GO" id="GO:0008270">
    <property type="term" value="F:zinc ion binding"/>
    <property type="evidence" value="ECO:0007669"/>
    <property type="project" value="UniProtKB-KW"/>
</dbReference>
<dbReference type="GO" id="GO:0005634">
    <property type="term" value="C:nucleus"/>
    <property type="evidence" value="ECO:0007669"/>
    <property type="project" value="UniProtKB-SubCell"/>
</dbReference>
<accession>A0A182N889</accession>